<comment type="similarity">
    <text evidence="2">Belongs to the HPPK family.</text>
</comment>
<evidence type="ECO:0000256" key="3">
    <source>
        <dbReference type="ARBA" id="ARBA00013253"/>
    </source>
</evidence>
<evidence type="ECO:0000256" key="10">
    <source>
        <dbReference type="ARBA" id="ARBA00029409"/>
    </source>
</evidence>
<evidence type="ECO:0000256" key="1">
    <source>
        <dbReference type="ARBA" id="ARBA00005051"/>
    </source>
</evidence>
<dbReference type="PROSITE" id="PS00794">
    <property type="entry name" value="HPPK"/>
    <property type="match status" value="1"/>
</dbReference>
<gene>
    <name evidence="14" type="primary">folK-1</name>
    <name evidence="14" type="ORF">HH1059_04970</name>
</gene>
<evidence type="ECO:0000313" key="15">
    <source>
        <dbReference type="Proteomes" id="UP000218890"/>
    </source>
</evidence>
<dbReference type="AlphaFoldDB" id="A0A0X8X817"/>
<dbReference type="GO" id="GO:0046654">
    <property type="term" value="P:tetrahydrofolate biosynthetic process"/>
    <property type="evidence" value="ECO:0007669"/>
    <property type="project" value="UniProtKB-UniPathway"/>
</dbReference>
<keyword evidence="7" id="KW-0418">Kinase</keyword>
<dbReference type="GO" id="GO:0016301">
    <property type="term" value="F:kinase activity"/>
    <property type="evidence" value="ECO:0007669"/>
    <property type="project" value="UniProtKB-KW"/>
</dbReference>
<keyword evidence="5" id="KW-0808">Transferase</keyword>
<dbReference type="NCBIfam" id="TIGR01498">
    <property type="entry name" value="folK"/>
    <property type="match status" value="1"/>
</dbReference>
<dbReference type="SUPFAM" id="SSF55083">
    <property type="entry name" value="6-hydroxymethyl-7,8-dihydropterin pyrophosphokinase, HPPK"/>
    <property type="match status" value="1"/>
</dbReference>
<proteinExistence type="inferred from homology"/>
<dbReference type="EMBL" id="AP017372">
    <property type="protein sequence ID" value="BAU57181.1"/>
    <property type="molecule type" value="Genomic_DNA"/>
</dbReference>
<evidence type="ECO:0000313" key="14">
    <source>
        <dbReference type="EMBL" id="BAU57181.1"/>
    </source>
</evidence>
<feature type="domain" description="7,8-dihydro-6-hydroxymethylpterin-pyrophosphokinase" evidence="13">
    <location>
        <begin position="95"/>
        <end position="106"/>
    </location>
</feature>
<keyword evidence="6" id="KW-0547">Nucleotide-binding</keyword>
<dbReference type="EC" id="2.7.6.3" evidence="3"/>
<keyword evidence="15" id="KW-1185">Reference proteome</keyword>
<evidence type="ECO:0000256" key="12">
    <source>
        <dbReference type="ARBA" id="ARBA00033413"/>
    </source>
</evidence>
<sequence length="167" mass="18631">MAIVPAYIGMGSNLHNPPRQLRQALAHLAELSSATLMQVSGFYRNPAMNAPGLAEQPDFVNAVARLDSQLSPHELLDQLQAIERRQHRQRDRDLRWGPRTLDLDLLVYGDVQLADDRLTIPHPGLEHRPFVVFPLVEIEPQLIVPGMGEIGEIAARLDAGQLLRIDS</sequence>
<dbReference type="Pfam" id="PF01288">
    <property type="entry name" value="HPPK"/>
    <property type="match status" value="1"/>
</dbReference>
<dbReference type="Proteomes" id="UP000218890">
    <property type="component" value="Chromosome"/>
</dbReference>
<accession>A0A0X8X817</accession>
<dbReference type="RefSeq" id="WP_231902001.1">
    <property type="nucleotide sequence ID" value="NZ_AP017372.2"/>
</dbReference>
<comment type="function">
    <text evidence="10">Catalyzes the transfer of pyrophosphate from adenosine triphosphate (ATP) to 6-hydroxymethyl-7,8-dihydropterin, an enzymatic step in folate biosynthesis pathway.</text>
</comment>
<evidence type="ECO:0000256" key="11">
    <source>
        <dbReference type="ARBA" id="ARBA00029766"/>
    </source>
</evidence>
<evidence type="ECO:0000259" key="13">
    <source>
        <dbReference type="PROSITE" id="PS00794"/>
    </source>
</evidence>
<keyword evidence="9" id="KW-0289">Folate biosynthesis</keyword>
<evidence type="ECO:0000256" key="9">
    <source>
        <dbReference type="ARBA" id="ARBA00022909"/>
    </source>
</evidence>
<comment type="pathway">
    <text evidence="1">Cofactor biosynthesis; tetrahydrofolate biosynthesis; 2-amino-4-hydroxy-6-hydroxymethyl-7,8-dihydropteridine diphosphate from 7,8-dihydroneopterin triphosphate: step 4/4.</text>
</comment>
<dbReference type="InterPro" id="IPR035907">
    <property type="entry name" value="Hppk_sf"/>
</dbReference>
<evidence type="ECO:0000256" key="6">
    <source>
        <dbReference type="ARBA" id="ARBA00022741"/>
    </source>
</evidence>
<dbReference type="CDD" id="cd00483">
    <property type="entry name" value="HPPK"/>
    <property type="match status" value="1"/>
</dbReference>
<dbReference type="KEGG" id="hhk:HH1059_04970"/>
<dbReference type="UniPathway" id="UPA00077">
    <property type="reaction ID" value="UER00155"/>
</dbReference>
<dbReference type="PANTHER" id="PTHR43071:SF1">
    <property type="entry name" value="2-AMINO-4-HYDROXY-6-HYDROXYMETHYLDIHYDROPTERIDINE PYROPHOSPHOKINASE"/>
    <property type="match status" value="1"/>
</dbReference>
<reference evidence="14" key="1">
    <citation type="submission" date="2016-02" db="EMBL/GenBank/DDBJ databases">
        <title>Halorhodospira halochloris DSM-1059 complete genome, version 2.</title>
        <authorList>
            <person name="Tsukatani Y."/>
        </authorList>
    </citation>
    <scope>NUCLEOTIDE SEQUENCE</scope>
    <source>
        <strain evidence="14">DSM 1059</strain>
    </source>
</reference>
<dbReference type="GO" id="GO:0005524">
    <property type="term" value="F:ATP binding"/>
    <property type="evidence" value="ECO:0007669"/>
    <property type="project" value="UniProtKB-KW"/>
</dbReference>
<name>A0A0X8X817_HALHR</name>
<organism evidence="14 15">
    <name type="scientific">Halorhodospira halochloris</name>
    <name type="common">Ectothiorhodospira halochloris</name>
    <dbReference type="NCBI Taxonomy" id="1052"/>
    <lineage>
        <taxon>Bacteria</taxon>
        <taxon>Pseudomonadati</taxon>
        <taxon>Pseudomonadota</taxon>
        <taxon>Gammaproteobacteria</taxon>
        <taxon>Chromatiales</taxon>
        <taxon>Ectothiorhodospiraceae</taxon>
        <taxon>Halorhodospira</taxon>
    </lineage>
</organism>
<evidence type="ECO:0000256" key="8">
    <source>
        <dbReference type="ARBA" id="ARBA00022840"/>
    </source>
</evidence>
<dbReference type="InterPro" id="IPR000550">
    <property type="entry name" value="Hppk"/>
</dbReference>
<keyword evidence="8" id="KW-0067">ATP-binding</keyword>
<dbReference type="GO" id="GO:0003848">
    <property type="term" value="F:2-amino-4-hydroxy-6-hydroxymethyldihydropteridine diphosphokinase activity"/>
    <property type="evidence" value="ECO:0007669"/>
    <property type="project" value="UniProtKB-EC"/>
</dbReference>
<protein>
    <recommendedName>
        <fullName evidence="4">2-amino-4-hydroxy-6-hydroxymethyldihydropteridine pyrophosphokinase</fullName>
        <ecNumber evidence="3">2.7.6.3</ecNumber>
    </recommendedName>
    <alternativeName>
        <fullName evidence="11">6-hydroxymethyl-7,8-dihydropterin pyrophosphokinase</fullName>
    </alternativeName>
    <alternativeName>
        <fullName evidence="12">7,8-dihydro-6-hydroxymethylpterin-pyrophosphokinase</fullName>
    </alternativeName>
</protein>
<evidence type="ECO:0000256" key="5">
    <source>
        <dbReference type="ARBA" id="ARBA00022679"/>
    </source>
</evidence>
<evidence type="ECO:0000256" key="7">
    <source>
        <dbReference type="ARBA" id="ARBA00022777"/>
    </source>
</evidence>
<dbReference type="PANTHER" id="PTHR43071">
    <property type="entry name" value="2-AMINO-4-HYDROXY-6-HYDROXYMETHYLDIHYDROPTERIDINE PYROPHOSPHOKINASE"/>
    <property type="match status" value="1"/>
</dbReference>
<dbReference type="Gene3D" id="3.30.70.560">
    <property type="entry name" value="7,8-Dihydro-6-hydroxymethylpterin-pyrophosphokinase HPPK"/>
    <property type="match status" value="1"/>
</dbReference>
<dbReference type="GO" id="GO:0046656">
    <property type="term" value="P:folic acid biosynthetic process"/>
    <property type="evidence" value="ECO:0007669"/>
    <property type="project" value="UniProtKB-KW"/>
</dbReference>
<evidence type="ECO:0000256" key="2">
    <source>
        <dbReference type="ARBA" id="ARBA00005810"/>
    </source>
</evidence>
<evidence type="ECO:0000256" key="4">
    <source>
        <dbReference type="ARBA" id="ARBA00016218"/>
    </source>
</evidence>